<dbReference type="InterPro" id="IPR018488">
    <property type="entry name" value="cNMP-bd_CS"/>
</dbReference>
<dbReference type="CDD" id="cd00038">
    <property type="entry name" value="CAP_ED"/>
    <property type="match status" value="1"/>
</dbReference>
<dbReference type="PANTHER" id="PTHR23011">
    <property type="entry name" value="CYCLIC NUCLEOTIDE-BINDING DOMAIN CONTAINING PROTEIN"/>
    <property type="match status" value="1"/>
</dbReference>
<dbReference type="PRINTS" id="PR00103">
    <property type="entry name" value="CAMPKINASE"/>
</dbReference>
<reference evidence="3" key="1">
    <citation type="journal article" date="2019" name="PLoS Negl. Trop. Dis.">
        <title>Revisiting the worldwide diversity of Leptospira species in the environment.</title>
        <authorList>
            <person name="Vincent A.T."/>
            <person name="Schiettekatte O."/>
            <person name="Bourhy P."/>
            <person name="Veyrier F.J."/>
            <person name="Picardeau M."/>
        </authorList>
    </citation>
    <scope>NUCLEOTIDE SEQUENCE [LARGE SCALE GENOMIC DNA]</scope>
    <source>
        <strain evidence="3">201702476</strain>
    </source>
</reference>
<protein>
    <recommendedName>
        <fullName evidence="2">Cyclic nucleotide-binding domain-containing protein</fullName>
    </recommendedName>
</protein>
<dbReference type="PROSITE" id="PS50042">
    <property type="entry name" value="CNMP_BINDING_3"/>
    <property type="match status" value="1"/>
</dbReference>
<proteinExistence type="predicted"/>
<dbReference type="Pfam" id="PF07228">
    <property type="entry name" value="SpoIIE"/>
    <property type="match status" value="1"/>
</dbReference>
<dbReference type="SUPFAM" id="SSF51206">
    <property type="entry name" value="cAMP-binding domain-like"/>
    <property type="match status" value="1"/>
</dbReference>
<dbReference type="Gene3D" id="2.60.120.10">
    <property type="entry name" value="Jelly Rolls"/>
    <property type="match status" value="1"/>
</dbReference>
<dbReference type="EMBL" id="RQGD01000022">
    <property type="protein sequence ID" value="TGL60144.1"/>
    <property type="molecule type" value="Genomic_DNA"/>
</dbReference>
<dbReference type="SMART" id="SM00100">
    <property type="entry name" value="cNMP"/>
    <property type="match status" value="1"/>
</dbReference>
<dbReference type="Proteomes" id="UP000297693">
    <property type="component" value="Unassembled WGS sequence"/>
</dbReference>
<evidence type="ECO:0000313" key="4">
    <source>
        <dbReference type="Proteomes" id="UP000297693"/>
    </source>
</evidence>
<dbReference type="Gene3D" id="3.60.40.10">
    <property type="entry name" value="PPM-type phosphatase domain"/>
    <property type="match status" value="1"/>
</dbReference>
<sequence length="451" mass="51834">MIPISELIEILRTVDLFAEIPQDSIRAIAESLKEDHYKSGESIIQKGEAGTCMYVIYSGRVFVHFDDQKVAEIGTRQTFGEFSLLNSEPRNASISALEDTHLLRLDQADFYEIMGNSSEFMRGVIRILIERLAEQNNELIDTLKKREVELTRQVEEQTKDLIEAILEIKKQNDDLEKFNKAISEQKKEIEEKNQHITESIRYARTIQQSILPSQELISWSLPDSFILFKPRDVVSGDFYWFTSKTVLFENVEETIVIIAAADCTGHGVPGAFMSMIGNSLLNDIVNARGVTEPDEILNLLHRGVRYSLNQEMTESRDGMDISLCTIHLERKVLKYAGAMNSLYYIQNEEQFEIKADRRSIGGSQKEDQRIFTKHELDISVPTTFYLTTDGYLDQFSGLDHKKFMSKRFKDLTFEIHDQPMSSQKKHMDDTIRTWMDGCDQIDDILVIGVKI</sequence>
<dbReference type="InterPro" id="IPR014710">
    <property type="entry name" value="RmlC-like_jellyroll"/>
</dbReference>
<dbReference type="InterPro" id="IPR000595">
    <property type="entry name" value="cNMP-bd_dom"/>
</dbReference>
<evidence type="ECO:0000313" key="3">
    <source>
        <dbReference type="EMBL" id="TGL60144.1"/>
    </source>
</evidence>
<evidence type="ECO:0000256" key="1">
    <source>
        <dbReference type="SAM" id="Coils"/>
    </source>
</evidence>
<keyword evidence="1" id="KW-0175">Coiled coil</keyword>
<dbReference type="InterPro" id="IPR001932">
    <property type="entry name" value="PPM-type_phosphatase-like_dom"/>
</dbReference>
<dbReference type="InterPro" id="IPR018490">
    <property type="entry name" value="cNMP-bd_dom_sf"/>
</dbReference>
<evidence type="ECO:0000259" key="2">
    <source>
        <dbReference type="PROSITE" id="PS50042"/>
    </source>
</evidence>
<dbReference type="OrthoDB" id="9801841at2"/>
<keyword evidence="4" id="KW-1185">Reference proteome</keyword>
<dbReference type="PANTHER" id="PTHR23011:SF28">
    <property type="entry name" value="CYCLIC NUCLEOTIDE-BINDING DOMAIN CONTAINING PROTEIN"/>
    <property type="match status" value="1"/>
</dbReference>
<dbReference type="InterPro" id="IPR036457">
    <property type="entry name" value="PPM-type-like_dom_sf"/>
</dbReference>
<accession>A0A4R9K4P8</accession>
<name>A0A4R9K4P8_9LEPT</name>
<feature type="coiled-coil region" evidence="1">
    <location>
        <begin position="129"/>
        <end position="199"/>
    </location>
</feature>
<dbReference type="AlphaFoldDB" id="A0A4R9K4P8"/>
<dbReference type="Pfam" id="PF00027">
    <property type="entry name" value="cNMP_binding"/>
    <property type="match status" value="1"/>
</dbReference>
<gene>
    <name evidence="3" type="ORF">EHQ58_06485</name>
</gene>
<comment type="caution">
    <text evidence="3">The sequence shown here is derived from an EMBL/GenBank/DDBJ whole genome shotgun (WGS) entry which is preliminary data.</text>
</comment>
<organism evidence="3 4">
    <name type="scientific">Leptospira ognonensis</name>
    <dbReference type="NCBI Taxonomy" id="2484945"/>
    <lineage>
        <taxon>Bacteria</taxon>
        <taxon>Pseudomonadati</taxon>
        <taxon>Spirochaetota</taxon>
        <taxon>Spirochaetia</taxon>
        <taxon>Leptospirales</taxon>
        <taxon>Leptospiraceae</taxon>
        <taxon>Leptospira</taxon>
    </lineage>
</organism>
<feature type="domain" description="Cyclic nucleotide-binding" evidence="2">
    <location>
        <begin position="16"/>
        <end position="131"/>
    </location>
</feature>
<dbReference type="PROSITE" id="PS00888">
    <property type="entry name" value="CNMP_BINDING_1"/>
    <property type="match status" value="1"/>
</dbReference>
<dbReference type="RefSeq" id="WP_135623071.1">
    <property type="nucleotide sequence ID" value="NZ_RQGD01000022.1"/>
</dbReference>